<evidence type="ECO:0000313" key="3">
    <source>
        <dbReference type="Proteomes" id="UP000542674"/>
    </source>
</evidence>
<evidence type="ECO:0000256" key="1">
    <source>
        <dbReference type="SAM" id="Phobius"/>
    </source>
</evidence>
<evidence type="ECO:0000313" key="2">
    <source>
        <dbReference type="EMBL" id="MBB4968165.1"/>
    </source>
</evidence>
<dbReference type="AlphaFoldDB" id="A0A7W7WY82"/>
<sequence length="45" mass="4743">MTDEIPRSIATGRRVALVLLVVAMVVTVLLAVVLIAADVTKPVEV</sequence>
<dbReference type="RefSeq" id="WP_184673463.1">
    <property type="nucleotide sequence ID" value="NZ_BAABAI010000041.1"/>
</dbReference>
<keyword evidence="1" id="KW-0812">Transmembrane</keyword>
<keyword evidence="3" id="KW-1185">Reference proteome</keyword>
<accession>A0A7W7WY82</accession>
<dbReference type="EMBL" id="JACHJS010000001">
    <property type="protein sequence ID" value="MBB4968165.1"/>
    <property type="molecule type" value="Genomic_DNA"/>
</dbReference>
<gene>
    <name evidence="2" type="ORF">F4559_005524</name>
</gene>
<dbReference type="Proteomes" id="UP000542674">
    <property type="component" value="Unassembled WGS sequence"/>
</dbReference>
<keyword evidence="1" id="KW-0472">Membrane</keyword>
<name>A0A7W7WY82_9PSEU</name>
<protein>
    <submittedName>
        <fullName evidence="2">ABC-type arginine/histidine transport system permease subunit</fullName>
    </submittedName>
</protein>
<reference evidence="2 3" key="1">
    <citation type="submission" date="2020-08" db="EMBL/GenBank/DDBJ databases">
        <title>Sequencing the genomes of 1000 actinobacteria strains.</title>
        <authorList>
            <person name="Klenk H.-P."/>
        </authorList>
    </citation>
    <scope>NUCLEOTIDE SEQUENCE [LARGE SCALE GENOMIC DNA]</scope>
    <source>
        <strain evidence="2 3">DSM 45084</strain>
    </source>
</reference>
<organism evidence="2 3">
    <name type="scientific">Saccharothrix violaceirubra</name>
    <dbReference type="NCBI Taxonomy" id="413306"/>
    <lineage>
        <taxon>Bacteria</taxon>
        <taxon>Bacillati</taxon>
        <taxon>Actinomycetota</taxon>
        <taxon>Actinomycetes</taxon>
        <taxon>Pseudonocardiales</taxon>
        <taxon>Pseudonocardiaceae</taxon>
        <taxon>Saccharothrix</taxon>
    </lineage>
</organism>
<comment type="caution">
    <text evidence="2">The sequence shown here is derived from an EMBL/GenBank/DDBJ whole genome shotgun (WGS) entry which is preliminary data.</text>
</comment>
<keyword evidence="1" id="KW-1133">Transmembrane helix</keyword>
<feature type="transmembrane region" description="Helical" evidence="1">
    <location>
        <begin position="15"/>
        <end position="37"/>
    </location>
</feature>
<proteinExistence type="predicted"/>